<evidence type="ECO:0000313" key="2">
    <source>
        <dbReference type="EMBL" id="QES51868.1"/>
    </source>
</evidence>
<reference evidence="2 3" key="1">
    <citation type="submission" date="2018-05" db="EMBL/GenBank/DDBJ databases">
        <title>Streptomyces venezuelae.</title>
        <authorList>
            <person name="Kim W."/>
            <person name="Lee N."/>
            <person name="Cho B.-K."/>
        </authorList>
    </citation>
    <scope>NUCLEOTIDE SEQUENCE [LARGE SCALE GENOMIC DNA]</scope>
    <source>
        <strain evidence="2 3">ATCC 21782</strain>
    </source>
</reference>
<feature type="region of interest" description="Disordered" evidence="1">
    <location>
        <begin position="1"/>
        <end position="86"/>
    </location>
</feature>
<gene>
    <name evidence="2" type="ORF">DEJ50_32485</name>
</gene>
<dbReference type="EMBL" id="CP029190">
    <property type="protein sequence ID" value="QES51868.1"/>
    <property type="molecule type" value="Genomic_DNA"/>
</dbReference>
<evidence type="ECO:0008006" key="4">
    <source>
        <dbReference type="Google" id="ProtNLM"/>
    </source>
</evidence>
<dbReference type="Proteomes" id="UP000325211">
    <property type="component" value="Chromosome"/>
</dbReference>
<name>A0A5P2DCN2_STRVZ</name>
<feature type="compositionally biased region" description="Low complexity" evidence="1">
    <location>
        <begin position="13"/>
        <end position="59"/>
    </location>
</feature>
<feature type="compositionally biased region" description="Basic and acidic residues" evidence="1">
    <location>
        <begin position="69"/>
        <end position="78"/>
    </location>
</feature>
<dbReference type="AlphaFoldDB" id="A0A5P2DCN2"/>
<organism evidence="2 3">
    <name type="scientific">Streptomyces venezuelae</name>
    <dbReference type="NCBI Taxonomy" id="54571"/>
    <lineage>
        <taxon>Bacteria</taxon>
        <taxon>Bacillati</taxon>
        <taxon>Actinomycetota</taxon>
        <taxon>Actinomycetes</taxon>
        <taxon>Kitasatosporales</taxon>
        <taxon>Streptomycetaceae</taxon>
        <taxon>Streptomyces</taxon>
    </lineage>
</organism>
<evidence type="ECO:0000256" key="1">
    <source>
        <dbReference type="SAM" id="MobiDB-lite"/>
    </source>
</evidence>
<proteinExistence type="predicted"/>
<protein>
    <recommendedName>
        <fullName evidence="4">Sensor domain-containing protein</fullName>
    </recommendedName>
</protein>
<accession>A0A5P2DCN2</accession>
<evidence type="ECO:0000313" key="3">
    <source>
        <dbReference type="Proteomes" id="UP000325211"/>
    </source>
</evidence>
<sequence>MLAAALTTAVGCTAATPKPATATAAADTSPATLSPSPTSATSSAPRPLPAAELLTAALPDGEVAPAGSSEKKVHEPDPARSPVPLSDPHCVLVFDPYRGRPWPPTVIQTFHSKENLEWTGRTTLTAHPGPAGAAAEFERLRTAMQACREYRVPGVGSGTRATLAPVRAPGLGDEAVAYTQTSCTDVSDINPDAKEVCTINRTTVVRVGSVIAEFDLAPSPSVETMEFPAELMARQVQRLRDLRQS</sequence>